<proteinExistence type="predicted"/>
<dbReference type="RefSeq" id="WP_377142551.1">
    <property type="nucleotide sequence ID" value="NZ_JBHTIA010000007.1"/>
</dbReference>
<dbReference type="EMBL" id="JBHTIA010000007">
    <property type="protein sequence ID" value="MFD0765424.1"/>
    <property type="molecule type" value="Genomic_DNA"/>
</dbReference>
<dbReference type="Proteomes" id="UP001597073">
    <property type="component" value="Unassembled WGS sequence"/>
</dbReference>
<feature type="domain" description="Glycosyltransferase subfamily 4-like N-terminal" evidence="1">
    <location>
        <begin position="31"/>
        <end position="190"/>
    </location>
</feature>
<dbReference type="Pfam" id="PF13579">
    <property type="entry name" value="Glyco_trans_4_4"/>
    <property type="match status" value="1"/>
</dbReference>
<dbReference type="SUPFAM" id="SSF53756">
    <property type="entry name" value="UDP-Glycosyltransferase/glycogen phosphorylase"/>
    <property type="match status" value="1"/>
</dbReference>
<gene>
    <name evidence="2" type="ORF">ACFQZI_11225</name>
</gene>
<protein>
    <submittedName>
        <fullName evidence="2">Glycosyltransferase</fullName>
    </submittedName>
</protein>
<accession>A0ABW2ZH08</accession>
<comment type="caution">
    <text evidence="2">The sequence shown here is derived from an EMBL/GenBank/DDBJ whole genome shotgun (WGS) entry which is preliminary data.</text>
</comment>
<evidence type="ECO:0000259" key="1">
    <source>
        <dbReference type="Pfam" id="PF13579"/>
    </source>
</evidence>
<dbReference type="Gene3D" id="3.40.50.2000">
    <property type="entry name" value="Glycogen Phosphorylase B"/>
    <property type="match status" value="1"/>
</dbReference>
<evidence type="ECO:0000313" key="3">
    <source>
        <dbReference type="Proteomes" id="UP001597073"/>
    </source>
</evidence>
<evidence type="ECO:0000313" key="2">
    <source>
        <dbReference type="EMBL" id="MFD0765424.1"/>
    </source>
</evidence>
<dbReference type="InterPro" id="IPR028098">
    <property type="entry name" value="Glyco_trans_4-like_N"/>
</dbReference>
<organism evidence="2 3">
    <name type="scientific">Mucilaginibacter lutimaris</name>
    <dbReference type="NCBI Taxonomy" id="931629"/>
    <lineage>
        <taxon>Bacteria</taxon>
        <taxon>Pseudomonadati</taxon>
        <taxon>Bacteroidota</taxon>
        <taxon>Sphingobacteriia</taxon>
        <taxon>Sphingobacteriales</taxon>
        <taxon>Sphingobacteriaceae</taxon>
        <taxon>Mucilaginibacter</taxon>
    </lineage>
</organism>
<keyword evidence="3" id="KW-1185">Reference proteome</keyword>
<reference evidence="3" key="1">
    <citation type="journal article" date="2019" name="Int. J. Syst. Evol. Microbiol.">
        <title>The Global Catalogue of Microorganisms (GCM) 10K type strain sequencing project: providing services to taxonomists for standard genome sequencing and annotation.</title>
        <authorList>
            <consortium name="The Broad Institute Genomics Platform"/>
            <consortium name="The Broad Institute Genome Sequencing Center for Infectious Disease"/>
            <person name="Wu L."/>
            <person name="Ma J."/>
        </authorList>
    </citation>
    <scope>NUCLEOTIDE SEQUENCE [LARGE SCALE GENOMIC DNA]</scope>
    <source>
        <strain evidence="3">CCUG 60742</strain>
    </source>
</reference>
<sequence length="426" mass="48734">MKKLLVISPYFPPVNAADMQRVRMSLPYFTTLGWDVEVVTVDPIFADLAEDDLLLQSVPASVRIHYVKALHKSFTSKFGLGSIAIRSLWYYKQKVNSILKADKFDLIYFSTTQFPVCVLGAYWKKRFGTPYVIDMQDPWHSDYYKNRPRSEQPPKYWFAYRLNKYLEPIAIKNADGLVSVSTGYLDQLKSRYPTIRKIPSAVITFGAFAPDLQIAKDNRAEFKPLLNNEHVNVVYIGRGGKDMKKAIDPVFAAFKSMLEQDVEKFSKIRFHFIGTSYASMGKGVQTISPLARQHGIEKYVIERTDRISYYHTLVTLQQANALFIPGSDDPQYTASKIFPYLLTSNPVLAIFNKQSSAIKIMSDYGVQHVYSYEEVSPTQLSFFFKQLMDDTYDTVRYNVHSIEKYSAAKMAQAQCHLFDQVINAGS</sequence>
<name>A0ABW2ZH08_9SPHI</name>